<proteinExistence type="predicted"/>
<feature type="transmembrane region" description="Helical" evidence="1">
    <location>
        <begin position="53"/>
        <end position="75"/>
    </location>
</feature>
<dbReference type="Proteomes" id="UP000004925">
    <property type="component" value="Unassembled WGS sequence"/>
</dbReference>
<organism evidence="2 3">
    <name type="scientific">Fusobacterium vincentii 4_1_13</name>
    <dbReference type="NCBI Taxonomy" id="469606"/>
    <lineage>
        <taxon>Bacteria</taxon>
        <taxon>Fusobacteriati</taxon>
        <taxon>Fusobacteriota</taxon>
        <taxon>Fusobacteriia</taxon>
        <taxon>Fusobacteriales</taxon>
        <taxon>Fusobacteriaceae</taxon>
        <taxon>Fusobacterium</taxon>
    </lineage>
</organism>
<sequence>MILLFLKSIIIGVANIIPGVSGGTLAVMLNVYDPITEKIGNFFLVDRKTKISYFLYLLVVLIGAGTGIFLFANIIKYSITNYPKITVTVFTLLILPSIPYIVKGLDYKKKKNILAFCYGAMVMIIFILLGIKYGDKTTGAVTIQLVEGVCFTRIYLIKLFICGIIAAAAMIIPGISGSLLLIMLGEYYNIVYLISSLGSSLTEKSFTTFRPLIILALGIGVGLVAFSKAINYLLKNHREFTLFFIEGIITFSIIQMWLSI</sequence>
<feature type="transmembrane region" description="Helical" evidence="1">
    <location>
        <begin position="212"/>
        <end position="233"/>
    </location>
</feature>
<dbReference type="PANTHER" id="PTHR37308:SF1">
    <property type="entry name" value="POLYPRENYL-PHOSPHATE TRANSPORTER"/>
    <property type="match status" value="1"/>
</dbReference>
<dbReference type="EMBL" id="ACDE02000013">
    <property type="protein sequence ID" value="EEO39382.1"/>
    <property type="molecule type" value="Genomic_DNA"/>
</dbReference>
<evidence type="ECO:0000313" key="2">
    <source>
        <dbReference type="EMBL" id="EEO39382.1"/>
    </source>
</evidence>
<evidence type="ECO:0008006" key="4">
    <source>
        <dbReference type="Google" id="ProtNLM"/>
    </source>
</evidence>
<feature type="transmembrane region" description="Helical" evidence="1">
    <location>
        <begin position="81"/>
        <end position="101"/>
    </location>
</feature>
<dbReference type="HOGENOM" id="CLU_055621_2_1_0"/>
<accession>A0A0M1VSI2</accession>
<feature type="transmembrane region" description="Helical" evidence="1">
    <location>
        <begin position="113"/>
        <end position="134"/>
    </location>
</feature>
<dbReference type="AlphaFoldDB" id="A0A0M1VSI2"/>
<evidence type="ECO:0000313" key="3">
    <source>
        <dbReference type="Proteomes" id="UP000004925"/>
    </source>
</evidence>
<feature type="transmembrane region" description="Helical" evidence="1">
    <location>
        <begin position="6"/>
        <end position="32"/>
    </location>
</feature>
<evidence type="ECO:0000256" key="1">
    <source>
        <dbReference type="SAM" id="Phobius"/>
    </source>
</evidence>
<reference evidence="2 3" key="1">
    <citation type="submission" date="2011-10" db="EMBL/GenBank/DDBJ databases">
        <title>The Genome Sequence of Fusobacterium sp. 4_1_13.</title>
        <authorList>
            <consortium name="The Broad Institute Genome Sequencing Platform"/>
            <person name="Earl A."/>
            <person name="Ward D."/>
            <person name="Feldgarden M."/>
            <person name="Gevers D."/>
            <person name="Strauss J."/>
            <person name="Ambrose C."/>
            <person name="Allen-Vercoe E."/>
            <person name="Young S.K."/>
            <person name="Zeng Q."/>
            <person name="Gargeya S."/>
            <person name="Fitzgerald M."/>
            <person name="Haas B."/>
            <person name="Abouelleil A."/>
            <person name="Alvarado L."/>
            <person name="Arachchi H.M."/>
            <person name="Berlin A."/>
            <person name="Brown A."/>
            <person name="Chapman S.B."/>
            <person name="Chen Z."/>
            <person name="Dunbar C."/>
            <person name="Freedman E."/>
            <person name="Gearin G."/>
            <person name="Goldberg J."/>
            <person name="Griggs A."/>
            <person name="Gujja S."/>
            <person name="Heiman D."/>
            <person name="Howarth C."/>
            <person name="Larson L."/>
            <person name="Lui A."/>
            <person name="MacDonald P.J."/>
            <person name="Montmayeur A."/>
            <person name="Murphy C."/>
            <person name="Neiman D."/>
            <person name="Pearson M."/>
            <person name="Priest M."/>
            <person name="Roberts A."/>
            <person name="Saif S."/>
            <person name="Shea T."/>
            <person name="Shenoy N."/>
            <person name="Sisk P."/>
            <person name="Stolte C."/>
            <person name="Sykes S."/>
            <person name="Wortman J."/>
            <person name="Nusbaum C."/>
            <person name="Birren B."/>
        </authorList>
    </citation>
    <scope>NUCLEOTIDE SEQUENCE [LARGE SCALE GENOMIC DNA]</scope>
    <source>
        <strain evidence="2 3">4_1_13</strain>
    </source>
</reference>
<feature type="transmembrane region" description="Helical" evidence="1">
    <location>
        <begin position="179"/>
        <end position="200"/>
    </location>
</feature>
<feature type="transmembrane region" description="Helical" evidence="1">
    <location>
        <begin position="240"/>
        <end position="258"/>
    </location>
</feature>
<dbReference type="eggNOG" id="COG2035">
    <property type="taxonomic scope" value="Bacteria"/>
</dbReference>
<dbReference type="GeneID" id="79798824"/>
<dbReference type="InterPro" id="IPR007163">
    <property type="entry name" value="VCA0040-like"/>
</dbReference>
<dbReference type="RefSeq" id="WP_008797584.1">
    <property type="nucleotide sequence ID" value="NZ_KQ235735.1"/>
</dbReference>
<protein>
    <recommendedName>
        <fullName evidence="4">DUF368 domain-containing protein</fullName>
    </recommendedName>
</protein>
<dbReference type="Pfam" id="PF04018">
    <property type="entry name" value="VCA0040-like"/>
    <property type="match status" value="1"/>
</dbReference>
<dbReference type="PANTHER" id="PTHR37308">
    <property type="entry name" value="INTEGRAL MEMBRANE PROTEIN"/>
    <property type="match status" value="1"/>
</dbReference>
<keyword evidence="1" id="KW-1133">Transmembrane helix</keyword>
<gene>
    <name evidence="2" type="ORF">FSCG_00095</name>
</gene>
<keyword evidence="1" id="KW-0472">Membrane</keyword>
<name>A0A0M1VSI2_FUSVC</name>
<feature type="transmembrane region" description="Helical" evidence="1">
    <location>
        <begin position="154"/>
        <end position="172"/>
    </location>
</feature>
<comment type="caution">
    <text evidence="2">The sequence shown here is derived from an EMBL/GenBank/DDBJ whole genome shotgun (WGS) entry which is preliminary data.</text>
</comment>
<keyword evidence="1" id="KW-0812">Transmembrane</keyword>